<accession>A0A822DXZ6</accession>
<comment type="caution">
    <text evidence="1">The sequence shown here is derived from an EMBL/GenBank/DDBJ whole genome shotgun (WGS) entry which is preliminary data.</text>
</comment>
<reference evidence="1" key="1">
    <citation type="submission" date="2021-02" db="EMBL/GenBank/DDBJ databases">
        <authorList>
            <person name="Nowell W R."/>
        </authorList>
    </citation>
    <scope>NUCLEOTIDE SEQUENCE</scope>
</reference>
<dbReference type="GO" id="GO:0005737">
    <property type="term" value="C:cytoplasm"/>
    <property type="evidence" value="ECO:0007669"/>
    <property type="project" value="TreeGrafter"/>
</dbReference>
<dbReference type="InterPro" id="IPR039891">
    <property type="entry name" value="VWA8"/>
</dbReference>
<dbReference type="AlphaFoldDB" id="A0A822DXZ6"/>
<dbReference type="PANTHER" id="PTHR21610">
    <property type="entry name" value="VON WILLEBRAND FACTOR A DOMAIN-CONTAINING PROTEIN 8"/>
    <property type="match status" value="1"/>
</dbReference>
<evidence type="ECO:0000313" key="2">
    <source>
        <dbReference type="Proteomes" id="UP000663848"/>
    </source>
</evidence>
<name>A0A822DXZ6_9BILA</name>
<dbReference type="Proteomes" id="UP000663848">
    <property type="component" value="Unassembled WGS sequence"/>
</dbReference>
<organism evidence="1 2">
    <name type="scientific">Rotaria socialis</name>
    <dbReference type="NCBI Taxonomy" id="392032"/>
    <lineage>
        <taxon>Eukaryota</taxon>
        <taxon>Metazoa</taxon>
        <taxon>Spiralia</taxon>
        <taxon>Gnathifera</taxon>
        <taxon>Rotifera</taxon>
        <taxon>Eurotatoria</taxon>
        <taxon>Bdelloidea</taxon>
        <taxon>Philodinida</taxon>
        <taxon>Philodinidae</taxon>
        <taxon>Rotaria</taxon>
    </lineage>
</organism>
<protein>
    <submittedName>
        <fullName evidence="1">Uncharacterized protein</fullName>
    </submittedName>
</protein>
<feature type="non-terminal residue" evidence="1">
    <location>
        <position position="1"/>
    </location>
</feature>
<gene>
    <name evidence="1" type="ORF">QYT958_LOCUS43925</name>
</gene>
<feature type="non-terminal residue" evidence="1">
    <location>
        <position position="80"/>
    </location>
</feature>
<proteinExistence type="predicted"/>
<dbReference type="PANTHER" id="PTHR21610:SF9">
    <property type="entry name" value="VON WILLEBRAND FACTOR A DOMAIN-CONTAINING PROTEIN 8"/>
    <property type="match status" value="1"/>
</dbReference>
<evidence type="ECO:0000313" key="1">
    <source>
        <dbReference type="EMBL" id="CAF5081515.1"/>
    </source>
</evidence>
<dbReference type="EMBL" id="CAJOBR010065149">
    <property type="protein sequence ID" value="CAF5081515.1"/>
    <property type="molecule type" value="Genomic_DNA"/>
</dbReference>
<sequence length="80" mass="9174">RHDRYDHLENPPTSIRRIHPSFRIVALAEPPSGGNIAPSEGSSVKSSSEQNWLNAETLNLFLYHQMRSLNLNEEREIVYS</sequence>